<evidence type="ECO:0000313" key="3">
    <source>
        <dbReference type="EMBL" id="MBD3920962.1"/>
    </source>
</evidence>
<evidence type="ECO:0000259" key="2">
    <source>
        <dbReference type="Pfam" id="PF07833"/>
    </source>
</evidence>
<protein>
    <submittedName>
        <fullName evidence="3">Copper amine oxidase N-terminal domain-containing protein</fullName>
    </submittedName>
</protein>
<evidence type="ECO:0000313" key="4">
    <source>
        <dbReference type="Proteomes" id="UP000609346"/>
    </source>
</evidence>
<feature type="signal peptide" evidence="1">
    <location>
        <begin position="1"/>
        <end position="27"/>
    </location>
</feature>
<proteinExistence type="predicted"/>
<accession>A0ABR8N0U5</accession>
<gene>
    <name evidence="3" type="ORF">H8B09_19505</name>
</gene>
<dbReference type="InterPro" id="IPR036582">
    <property type="entry name" value="Mao_N_sf"/>
</dbReference>
<organism evidence="3 4">
    <name type="scientific">Paenibacillus terricola</name>
    <dbReference type="NCBI Taxonomy" id="2763503"/>
    <lineage>
        <taxon>Bacteria</taxon>
        <taxon>Bacillati</taxon>
        <taxon>Bacillota</taxon>
        <taxon>Bacilli</taxon>
        <taxon>Bacillales</taxon>
        <taxon>Paenibacillaceae</taxon>
        <taxon>Paenibacillus</taxon>
    </lineage>
</organism>
<evidence type="ECO:0000256" key="1">
    <source>
        <dbReference type="SAM" id="SignalP"/>
    </source>
</evidence>
<dbReference type="Proteomes" id="UP000609346">
    <property type="component" value="Unassembled WGS sequence"/>
</dbReference>
<name>A0ABR8N0U5_9BACL</name>
<feature type="chain" id="PRO_5046657755" evidence="1">
    <location>
        <begin position="28"/>
        <end position="354"/>
    </location>
</feature>
<keyword evidence="1" id="KW-0732">Signal</keyword>
<reference evidence="3 4" key="1">
    <citation type="submission" date="2020-09" db="EMBL/GenBank/DDBJ databases">
        <title>Paenibacillus sp. strain PR3 16S rRNA gene Genome sequencing and assembly.</title>
        <authorList>
            <person name="Kim J."/>
        </authorList>
    </citation>
    <scope>NUCLEOTIDE SEQUENCE [LARGE SCALE GENOMIC DNA]</scope>
    <source>
        <strain evidence="3 4">PR3</strain>
    </source>
</reference>
<comment type="caution">
    <text evidence="3">The sequence shown here is derived from an EMBL/GenBank/DDBJ whole genome shotgun (WGS) entry which is preliminary data.</text>
</comment>
<dbReference type="InterPro" id="IPR012854">
    <property type="entry name" value="Cu_amine_oxidase-like_N"/>
</dbReference>
<sequence>MNKKMKKAFVVLTTVSCLTGGASIAAAQQVEIMPISAPITAVPISAPIEAVPISAPLYEIGQTHRLPSVQVYGEATKIEEKRILLGHDKENGDIPSIIVNVSEDTRILNAITGMPMKLSDIRENEILYAYVGPAMTMSLPPMSHAELILAGIPADFAVPTFAEIERVTKGEDGSVVVGTNRDTEFTVTADTTLNPYLTKNIITADMLIPGQKVLVWETAAIDGVKASNAAAKVMVFPYSYKGYVSANLDGVSVNGEKVALSEGEAPFVKDGQLMLPLRKLAESLGYEIKWNATAKNIEVRSGEDVLYSLKLRGTEATTADGETRELRAAAALEGGNTFLAADDFIELSQIKYAE</sequence>
<dbReference type="Pfam" id="PF07833">
    <property type="entry name" value="Cu_amine_oxidN1"/>
    <property type="match status" value="1"/>
</dbReference>
<dbReference type="RefSeq" id="WP_191205271.1">
    <property type="nucleotide sequence ID" value="NZ_JACXZA010000005.1"/>
</dbReference>
<dbReference type="EMBL" id="JACXZA010000005">
    <property type="protein sequence ID" value="MBD3920962.1"/>
    <property type="molecule type" value="Genomic_DNA"/>
</dbReference>
<dbReference type="SUPFAM" id="SSF55383">
    <property type="entry name" value="Copper amine oxidase, domain N"/>
    <property type="match status" value="1"/>
</dbReference>
<dbReference type="Gene3D" id="3.30.457.10">
    <property type="entry name" value="Copper amine oxidase-like, N-terminal domain"/>
    <property type="match status" value="1"/>
</dbReference>
<feature type="domain" description="Copper amine oxidase-like N-terminal" evidence="2">
    <location>
        <begin position="253"/>
        <end position="344"/>
    </location>
</feature>
<keyword evidence="4" id="KW-1185">Reference proteome</keyword>